<dbReference type="AlphaFoldDB" id="A0AAN7KXJ6"/>
<evidence type="ECO:0000313" key="1">
    <source>
        <dbReference type="EMBL" id="KAK4771790.1"/>
    </source>
</evidence>
<dbReference type="Proteomes" id="UP001346149">
    <property type="component" value="Unassembled WGS sequence"/>
</dbReference>
<reference evidence="1 2" key="1">
    <citation type="journal article" date="2023" name="Hortic Res">
        <title>Pangenome of water caltrop reveals structural variations and asymmetric subgenome divergence after allopolyploidization.</title>
        <authorList>
            <person name="Zhang X."/>
            <person name="Chen Y."/>
            <person name="Wang L."/>
            <person name="Yuan Y."/>
            <person name="Fang M."/>
            <person name="Shi L."/>
            <person name="Lu R."/>
            <person name="Comes H.P."/>
            <person name="Ma Y."/>
            <person name="Chen Y."/>
            <person name="Huang G."/>
            <person name="Zhou Y."/>
            <person name="Zheng Z."/>
            <person name="Qiu Y."/>
        </authorList>
    </citation>
    <scope>NUCLEOTIDE SEQUENCE [LARGE SCALE GENOMIC DNA]</scope>
    <source>
        <strain evidence="1">F231</strain>
    </source>
</reference>
<proteinExistence type="predicted"/>
<dbReference type="EMBL" id="JAXQNO010000020">
    <property type="protein sequence ID" value="KAK4771790.1"/>
    <property type="molecule type" value="Genomic_DNA"/>
</dbReference>
<organism evidence="1 2">
    <name type="scientific">Trapa natans</name>
    <name type="common">Water chestnut</name>
    <dbReference type="NCBI Taxonomy" id="22666"/>
    <lineage>
        <taxon>Eukaryota</taxon>
        <taxon>Viridiplantae</taxon>
        <taxon>Streptophyta</taxon>
        <taxon>Embryophyta</taxon>
        <taxon>Tracheophyta</taxon>
        <taxon>Spermatophyta</taxon>
        <taxon>Magnoliopsida</taxon>
        <taxon>eudicotyledons</taxon>
        <taxon>Gunneridae</taxon>
        <taxon>Pentapetalae</taxon>
        <taxon>rosids</taxon>
        <taxon>malvids</taxon>
        <taxon>Myrtales</taxon>
        <taxon>Lythraceae</taxon>
        <taxon>Trapa</taxon>
    </lineage>
</organism>
<sequence length="55" mass="6057">MALIYGNASTGLEISKACLNVFYDFRPPHTRVAIRQITNISPFPAEASLPLPLKL</sequence>
<name>A0AAN7KXJ6_TRANT</name>
<keyword evidence="2" id="KW-1185">Reference proteome</keyword>
<comment type="caution">
    <text evidence="1">The sequence shown here is derived from an EMBL/GenBank/DDBJ whole genome shotgun (WGS) entry which is preliminary data.</text>
</comment>
<accession>A0AAN7KXJ6</accession>
<gene>
    <name evidence="1" type="ORF">SAY86_013565</name>
</gene>
<evidence type="ECO:0000313" key="2">
    <source>
        <dbReference type="Proteomes" id="UP001346149"/>
    </source>
</evidence>
<protein>
    <submittedName>
        <fullName evidence="1">Uncharacterized protein</fullName>
    </submittedName>
</protein>